<dbReference type="InterPro" id="IPR048617">
    <property type="entry name" value="MDN1_AAA_lid_4"/>
</dbReference>
<dbReference type="GO" id="GO:0005524">
    <property type="term" value="F:ATP binding"/>
    <property type="evidence" value="ECO:0007669"/>
    <property type="project" value="UniProtKB-KW"/>
</dbReference>
<feature type="domain" description="AAA+ ATPase" evidence="4">
    <location>
        <begin position="683"/>
        <end position="958"/>
    </location>
</feature>
<evidence type="ECO:0000256" key="3">
    <source>
        <dbReference type="SAM" id="MobiDB-lite"/>
    </source>
</evidence>
<dbReference type="GO" id="GO:0005634">
    <property type="term" value="C:nucleus"/>
    <property type="evidence" value="ECO:0007669"/>
    <property type="project" value="TreeGrafter"/>
</dbReference>
<dbReference type="GO" id="GO:0016887">
    <property type="term" value="F:ATP hydrolysis activity"/>
    <property type="evidence" value="ECO:0007669"/>
    <property type="project" value="InterPro"/>
</dbReference>
<accession>A0AAW0T4R1</accession>
<dbReference type="Proteomes" id="UP001487740">
    <property type="component" value="Unassembled WGS sequence"/>
</dbReference>
<dbReference type="EMBL" id="JARAKH010000039">
    <property type="protein sequence ID" value="KAK8382570.1"/>
    <property type="molecule type" value="Genomic_DNA"/>
</dbReference>
<feature type="compositionally biased region" description="Basic and acidic residues" evidence="3">
    <location>
        <begin position="1453"/>
        <end position="1495"/>
    </location>
</feature>
<dbReference type="Gene3D" id="3.40.50.300">
    <property type="entry name" value="P-loop containing nucleotide triphosphate hydrolases"/>
    <property type="match status" value="4"/>
</dbReference>
<evidence type="ECO:0000259" key="4">
    <source>
        <dbReference type="SMART" id="SM00382"/>
    </source>
</evidence>
<evidence type="ECO:0000313" key="6">
    <source>
        <dbReference type="Proteomes" id="UP001487740"/>
    </source>
</evidence>
<feature type="compositionally biased region" description="Polar residues" evidence="3">
    <location>
        <begin position="1773"/>
        <end position="1787"/>
    </location>
</feature>
<dbReference type="Pfam" id="PF21108">
    <property type="entry name" value="MDN1_4th"/>
    <property type="match status" value="1"/>
</dbReference>
<organism evidence="5 6">
    <name type="scientific">Scylla paramamosain</name>
    <name type="common">Mud crab</name>
    <dbReference type="NCBI Taxonomy" id="85552"/>
    <lineage>
        <taxon>Eukaryota</taxon>
        <taxon>Metazoa</taxon>
        <taxon>Ecdysozoa</taxon>
        <taxon>Arthropoda</taxon>
        <taxon>Crustacea</taxon>
        <taxon>Multicrustacea</taxon>
        <taxon>Malacostraca</taxon>
        <taxon>Eumalacostraca</taxon>
        <taxon>Eucarida</taxon>
        <taxon>Decapoda</taxon>
        <taxon>Pleocyemata</taxon>
        <taxon>Brachyura</taxon>
        <taxon>Eubrachyura</taxon>
        <taxon>Portunoidea</taxon>
        <taxon>Portunidae</taxon>
        <taxon>Portuninae</taxon>
        <taxon>Scylla</taxon>
    </lineage>
</organism>
<evidence type="ECO:0000256" key="2">
    <source>
        <dbReference type="ARBA" id="ARBA00022840"/>
    </source>
</evidence>
<dbReference type="Pfam" id="PF07728">
    <property type="entry name" value="AAA_5"/>
    <property type="match status" value="4"/>
</dbReference>
<keyword evidence="1" id="KW-0547">Nucleotide-binding</keyword>
<dbReference type="InterPro" id="IPR040848">
    <property type="entry name" value="AAA_lid_7"/>
</dbReference>
<dbReference type="GO" id="GO:0030687">
    <property type="term" value="C:preribosome, large subunit precursor"/>
    <property type="evidence" value="ECO:0007669"/>
    <property type="project" value="TreeGrafter"/>
</dbReference>
<dbReference type="PANTHER" id="PTHR48103">
    <property type="entry name" value="MIDASIN-RELATED"/>
    <property type="match status" value="1"/>
</dbReference>
<proteinExistence type="predicted"/>
<dbReference type="FunFam" id="3.40.50.300:FF:000764">
    <property type="entry name" value="Midasin"/>
    <property type="match status" value="1"/>
</dbReference>
<dbReference type="FunFam" id="3.40.50.300:FF:004102">
    <property type="entry name" value="Uncharacterized protein"/>
    <property type="match status" value="1"/>
</dbReference>
<feature type="compositionally biased region" description="Low complexity" evidence="3">
    <location>
        <begin position="1745"/>
        <end position="1763"/>
    </location>
</feature>
<dbReference type="InterPro" id="IPR027417">
    <property type="entry name" value="P-loop_NTPase"/>
</dbReference>
<feature type="compositionally biased region" description="Acidic residues" evidence="3">
    <location>
        <begin position="1611"/>
        <end position="1647"/>
    </location>
</feature>
<sequence length="1844" mass="206789">MRRLYILVSKALCFKEPVLLVGETGCGKTTVCQMIAAQNNQDLYTVNCHMHSEGADFLGGLRPVRSHSDEDDRLFEWMDGPLILSMRDGSMFLADEVSLADDSVLERLNSVLEPERMLVLAEKGADIEGSASSSPDIIFAHENFRLIGTMNPGGDYGKKELSPALRNRFTEIWCPKVEVNRVSCDVLKIIEHNIRKDIVLNQEGKTELGKAMLQFLEHFTDTELGKKCILSIRDILSWVDFINKVTLQPTSLDPGLAYIHGACLVLLDGLGSGLTGSGVAGWKQLRKAGLNYLCQQVWQNSGTKPNKATLVEEFVCELNFVNTDTLFGIVPFIITKGSEEEPESEIFTFKAPRTCINLLRLLRGLQLSRPLLLEGSPGVGKTSLVIALAKASSHKIVRINLSEQTDVSDLFGADLPVEGGKGGKFAWRDGPLLQALREGSWVVLDELNLASQSVLEGLNACFDHRGEIFVPELGKTFHVEHQTTKIFACQNPQHQGGARKGLPKSFLNRFTQVHVEALSPADLEFILSMMYGKLPQDIVTKMVQFNEVITSEIQVQGLWDQLGGPWDLNLRDMFRWCEIILKNQSPDYYNPGEYVSLIYADRMRTKEDKKSVLHLYDRIFGEGYPSYQSIGRYNITAREIQIGHAVINRNFDGDKSEEDNTGDLYLMKNQLPVMESLVHCINMNWMALLVGESGTGKTCLVKLLARLTGQRLLTLTVNSDMDVTELLGGFQQMDYKQLLGEAVSTALSEIQATVRAALLLGEESRAVTVLAAWEELLAAQKDKAVRTMFEETTHFHYQCDLLLAVLQTITDTQVDMKGRKKRKKECVKDNGSKSKGLGRAAALRDYVKQLQKKVREAGTLSGGGTFHWVDSLLVKAIRDGDWILIDGVNICSASVLDRLNGLLEPGGELSLNEQGVVGGSVPTVAPHPQFRLFLAMNPLHGEISRAMRNRGLEICILESWTASEDLRALMLHAGLTSVPLQNTLFQAHQTVTERLPGYEQPGITQMKLAGSVTHQLIQAGYHSDLALKKALTLVYVRSHGSYFSGKRSKTCVHLDLGITPFALSLTMFRTLLDLLNVTLAQHHLDESSIELASQLLGQAVSQWRQQEEEKARHAEEEENLYCHKARTLAILPIEKEVKGYVKIARWNDINYFAVRESVDKSRRTLHRHMRNWEKNLRRPFAPLMCDTNSELNEDHTGAWDQKSEICPSKIPYPVLPPSPVMVKHSEDVGEYQVLSRLTFLTKRCHKLACRMLSEFSYTVYVDEVEDTTVKIISSYQELQAAATRAENAPSDKIRVKQLRGVMQRRRESLTRLFKVLDCMGVTYTRGNSLWDHKDIDSCLNLSPVDLEVAHTDVPSLLPAREAWPGCVKYLNRSIGRLSLLLSSLQQPHQDLGPELIKRLRGISCHLFSSELQDEEGGEGATNFEDSGGTGLGEGEGKKDVSDRIELEDQLESALKEGEKEEAGDKDLQEEDKGIEMNEDFEGKLQDVEKNERGESDSDNDDDNQKDLDKQMGETEKGADKLDEKIWGDNEESEDEEETKDQDEEDGPGEGEATESKMVAKDDNKSKKERDKEQKKKEDLDEIEDTRKENEMNEDGQEYDDNFTDPYGGEANIEDEEEEKMELPDDMNLDNEDEKEPKEDGEEEDAEENTAKGQEEPNEKESVEDDDGELGEKDDGEQDEEESSEERNKDERRQGTEEGNDLNNEENNLEDKAEASEDKSSKDPAEAAEMDTTDGSKDQTKEQSKSDTGGQQQTEDQEGTGQSESRTREDAHQGESSALVTQASANDQSDMKKPRRPGETDENRTLGDNNKRIQQGLMTKESKQRKSEADQQQQEKVCCVIFHSY</sequence>
<dbReference type="InterPro" id="IPR011704">
    <property type="entry name" value="ATPase_dyneun-rel_AAA"/>
</dbReference>
<protein>
    <recommendedName>
        <fullName evidence="4">AAA+ ATPase domain-containing protein</fullName>
    </recommendedName>
</protein>
<feature type="compositionally biased region" description="Basic and acidic residues" evidence="3">
    <location>
        <begin position="1434"/>
        <end position="1446"/>
    </location>
</feature>
<dbReference type="SUPFAM" id="SSF52540">
    <property type="entry name" value="P-loop containing nucleoside triphosphate hydrolases"/>
    <property type="match status" value="3"/>
</dbReference>
<feature type="compositionally biased region" description="Acidic residues" evidence="3">
    <location>
        <begin position="1661"/>
        <end position="1683"/>
    </location>
</feature>
<feature type="compositionally biased region" description="Acidic residues" evidence="3">
    <location>
        <begin position="1528"/>
        <end position="1552"/>
    </location>
</feature>
<feature type="compositionally biased region" description="Acidic residues" evidence="3">
    <location>
        <begin position="1591"/>
        <end position="1602"/>
    </location>
</feature>
<dbReference type="Pfam" id="PF17867">
    <property type="entry name" value="AAA_lid_7"/>
    <property type="match status" value="1"/>
</dbReference>
<dbReference type="InterPro" id="IPR003593">
    <property type="entry name" value="AAA+_ATPase"/>
</dbReference>
<evidence type="ECO:0000256" key="1">
    <source>
        <dbReference type="ARBA" id="ARBA00022741"/>
    </source>
</evidence>
<dbReference type="GO" id="GO:0000027">
    <property type="term" value="P:ribosomal large subunit assembly"/>
    <property type="evidence" value="ECO:0007669"/>
    <property type="project" value="TreeGrafter"/>
</dbReference>
<gene>
    <name evidence="5" type="ORF">O3P69_015426</name>
</gene>
<feature type="domain" description="AAA+ ATPase" evidence="4">
    <location>
        <begin position="14"/>
        <end position="178"/>
    </location>
</feature>
<feature type="compositionally biased region" description="Basic and acidic residues" evidence="3">
    <location>
        <begin position="1788"/>
        <end position="1810"/>
    </location>
</feature>
<keyword evidence="2" id="KW-0067">ATP-binding</keyword>
<feature type="region of interest" description="Disordered" evidence="3">
    <location>
        <begin position="1410"/>
        <end position="1835"/>
    </location>
</feature>
<dbReference type="CDD" id="cd00009">
    <property type="entry name" value="AAA"/>
    <property type="match status" value="2"/>
</dbReference>
<dbReference type="GO" id="GO:0000055">
    <property type="term" value="P:ribosomal large subunit export from nucleus"/>
    <property type="evidence" value="ECO:0007669"/>
    <property type="project" value="TreeGrafter"/>
</dbReference>
<feature type="compositionally biased region" description="Basic and acidic residues" evidence="3">
    <location>
        <begin position="1708"/>
        <end position="1724"/>
    </location>
</feature>
<feature type="domain" description="AAA+ ATPase" evidence="4">
    <location>
        <begin position="367"/>
        <end position="520"/>
    </location>
</feature>
<feature type="compositionally biased region" description="Basic and acidic residues" evidence="3">
    <location>
        <begin position="1733"/>
        <end position="1744"/>
    </location>
</feature>
<keyword evidence="6" id="KW-1185">Reference proteome</keyword>
<dbReference type="PANTHER" id="PTHR48103:SF2">
    <property type="entry name" value="MIDASIN"/>
    <property type="match status" value="1"/>
</dbReference>
<feature type="compositionally biased region" description="Basic and acidic residues" evidence="3">
    <location>
        <begin position="1684"/>
        <end position="1695"/>
    </location>
</feature>
<dbReference type="SMART" id="SM00382">
    <property type="entry name" value="AAA"/>
    <property type="match status" value="3"/>
</dbReference>
<feature type="compositionally biased region" description="Acidic residues" evidence="3">
    <location>
        <begin position="1697"/>
        <end position="1707"/>
    </location>
</feature>
<feature type="compositionally biased region" description="Basic and acidic residues" evidence="3">
    <location>
        <begin position="1819"/>
        <end position="1828"/>
    </location>
</feature>
<feature type="compositionally biased region" description="Basic and acidic residues" evidence="3">
    <location>
        <begin position="1648"/>
        <end position="1660"/>
    </location>
</feature>
<name>A0AAW0T4R1_SCYPA</name>
<comment type="caution">
    <text evidence="5">The sequence shown here is derived from an EMBL/GenBank/DDBJ whole genome shotgun (WGS) entry which is preliminary data.</text>
</comment>
<reference evidence="5 6" key="1">
    <citation type="submission" date="2023-03" db="EMBL/GenBank/DDBJ databases">
        <title>High-quality genome of Scylla paramamosain provides insights in environmental adaptation.</title>
        <authorList>
            <person name="Zhang L."/>
        </authorList>
    </citation>
    <scope>NUCLEOTIDE SEQUENCE [LARGE SCALE GENOMIC DNA]</scope>
    <source>
        <strain evidence="5">LZ_2023a</strain>
        <tissue evidence="5">Muscle</tissue>
    </source>
</reference>
<evidence type="ECO:0000313" key="5">
    <source>
        <dbReference type="EMBL" id="KAK8382570.1"/>
    </source>
</evidence>
<feature type="compositionally biased region" description="Basic and acidic residues" evidence="3">
    <location>
        <begin position="1553"/>
        <end position="1590"/>
    </location>
</feature>
<feature type="compositionally biased region" description="Basic and acidic residues" evidence="3">
    <location>
        <begin position="1502"/>
        <end position="1527"/>
    </location>
</feature>